<dbReference type="EMBL" id="QTSX02001835">
    <property type="protein sequence ID" value="KAJ9079226.1"/>
    <property type="molecule type" value="Genomic_DNA"/>
</dbReference>
<sequence length="459" mass="53526">MEKHASHISSQAHRLIFSPYDSLDATERRVVKTIAALYVTLLRSFIVAGYVTLGCLVMMKPKMSTTVYFLWAWSLAEVTFHLFMLFRARFVLDKILPFVRPCHEDGLALTEEICRSAPRLEEVFGSWQPVGAFDLTRFNTWLVFYWFYKFPQQLTKQEKKELTLVQKKIEEVYSIKLRHLPFVKEAGIRPLIEPVPFQCKPLLVYLMATCIDLASDLALKMMKFRWKQIPGNPLTYWQFTGTSSEPPIFVMHGLGIGWLMYMLEVRSIRRIHPTRTVVLLNLPMLTITMFAYMATMDQIIAAIEYICKPIGPCSFVTHSYSTLIGGWLSRDRPQLIHQMTMLDPICFQTWKSTLPTNFVYASPTSCIHEVARYLLGHDPNITHLLFRNFHWFQNSVFSRHFTRPTHVYLAMRDWIVDSENFYAHLMERTNPNLKVTKFDHHHGDILLSPELSKSVWGTL</sequence>
<gene>
    <name evidence="1" type="ORF">DSO57_1037634</name>
</gene>
<name>A0ACC2TXZ5_9FUNG</name>
<organism evidence="1 2">
    <name type="scientific">Entomophthora muscae</name>
    <dbReference type="NCBI Taxonomy" id="34485"/>
    <lineage>
        <taxon>Eukaryota</taxon>
        <taxon>Fungi</taxon>
        <taxon>Fungi incertae sedis</taxon>
        <taxon>Zoopagomycota</taxon>
        <taxon>Entomophthoromycotina</taxon>
        <taxon>Entomophthoromycetes</taxon>
        <taxon>Entomophthorales</taxon>
        <taxon>Entomophthoraceae</taxon>
        <taxon>Entomophthora</taxon>
    </lineage>
</organism>
<accession>A0ACC2TXZ5</accession>
<evidence type="ECO:0000313" key="2">
    <source>
        <dbReference type="Proteomes" id="UP001165960"/>
    </source>
</evidence>
<dbReference type="Proteomes" id="UP001165960">
    <property type="component" value="Unassembled WGS sequence"/>
</dbReference>
<reference evidence="1" key="1">
    <citation type="submission" date="2022-04" db="EMBL/GenBank/DDBJ databases">
        <title>Genome of the entomopathogenic fungus Entomophthora muscae.</title>
        <authorList>
            <person name="Elya C."/>
            <person name="Lovett B.R."/>
            <person name="Lee E."/>
            <person name="Macias A.M."/>
            <person name="Hajek A.E."/>
            <person name="De Bivort B.L."/>
            <person name="Kasson M.T."/>
            <person name="De Fine Licht H.H."/>
            <person name="Stajich J.E."/>
        </authorList>
    </citation>
    <scope>NUCLEOTIDE SEQUENCE</scope>
    <source>
        <strain evidence="1">Berkeley</strain>
    </source>
</reference>
<protein>
    <submittedName>
        <fullName evidence="1">Uncharacterized protein</fullName>
    </submittedName>
</protein>
<comment type="caution">
    <text evidence="1">The sequence shown here is derived from an EMBL/GenBank/DDBJ whole genome shotgun (WGS) entry which is preliminary data.</text>
</comment>
<evidence type="ECO:0000313" key="1">
    <source>
        <dbReference type="EMBL" id="KAJ9079226.1"/>
    </source>
</evidence>
<proteinExistence type="predicted"/>
<keyword evidence="2" id="KW-1185">Reference proteome</keyword>